<dbReference type="Pfam" id="PF26515">
    <property type="entry name" value="Ig_halo_2"/>
    <property type="match status" value="1"/>
</dbReference>
<keyword evidence="2" id="KW-1185">Reference proteome</keyword>
<dbReference type="RefSeq" id="WP_284033551.1">
    <property type="nucleotide sequence ID" value="NZ_CP126155.1"/>
</dbReference>
<gene>
    <name evidence="1" type="ORF">ACFQL9_03230</name>
</gene>
<dbReference type="InterPro" id="IPR058994">
    <property type="entry name" value="Ig-containing_halobact"/>
</dbReference>
<organism evidence="1 2">
    <name type="scientific">Halobaculum lipolyticum</name>
    <dbReference type="NCBI Taxonomy" id="3032001"/>
    <lineage>
        <taxon>Archaea</taxon>
        <taxon>Methanobacteriati</taxon>
        <taxon>Methanobacteriota</taxon>
        <taxon>Stenosarchaea group</taxon>
        <taxon>Halobacteria</taxon>
        <taxon>Halobacteriales</taxon>
        <taxon>Haloferacaceae</taxon>
        <taxon>Halobaculum</taxon>
    </lineage>
</organism>
<dbReference type="AlphaFoldDB" id="A0ABD5WBF7"/>
<comment type="caution">
    <text evidence="1">The sequence shown here is derived from an EMBL/GenBank/DDBJ whole genome shotgun (WGS) entry which is preliminary data.</text>
</comment>
<dbReference type="Proteomes" id="UP001596461">
    <property type="component" value="Unassembled WGS sequence"/>
</dbReference>
<reference evidence="1 2" key="1">
    <citation type="journal article" date="2019" name="Int. J. Syst. Evol. Microbiol.">
        <title>The Global Catalogue of Microorganisms (GCM) 10K type strain sequencing project: providing services to taxonomists for standard genome sequencing and annotation.</title>
        <authorList>
            <consortium name="The Broad Institute Genomics Platform"/>
            <consortium name="The Broad Institute Genome Sequencing Center for Infectious Disease"/>
            <person name="Wu L."/>
            <person name="Ma J."/>
        </authorList>
    </citation>
    <scope>NUCLEOTIDE SEQUENCE [LARGE SCALE GENOMIC DNA]</scope>
    <source>
        <strain evidence="1 2">DT31</strain>
    </source>
</reference>
<evidence type="ECO:0000313" key="1">
    <source>
        <dbReference type="EMBL" id="MFC7068641.1"/>
    </source>
</evidence>
<evidence type="ECO:0000313" key="2">
    <source>
        <dbReference type="Proteomes" id="UP001596461"/>
    </source>
</evidence>
<dbReference type="EMBL" id="JBHTAH010000002">
    <property type="protein sequence ID" value="MFC7068641.1"/>
    <property type="molecule type" value="Genomic_DNA"/>
</dbReference>
<sequence>MVHRRTASLLAVLGLLAVASVVAGAAVDAPPTATFTNEAGTTYRVTAFAVADTREASLTNVRVTDLDGERRPTTVGELRWPARYRSVELADDGLDARRIRVAPGEETTVTVGTWEPGDVTVFLVEELRGNETVARARIESCPQRQQEHGLTFETGGGSGYSTCASSLDWLPS</sequence>
<dbReference type="GeneID" id="81126841"/>
<proteinExistence type="predicted"/>
<accession>A0ABD5WBF7</accession>
<evidence type="ECO:0008006" key="3">
    <source>
        <dbReference type="Google" id="ProtNLM"/>
    </source>
</evidence>
<protein>
    <recommendedName>
        <fullName evidence="3">DUF1102 domain-containing protein</fullName>
    </recommendedName>
</protein>
<name>A0ABD5WBF7_9EURY</name>